<keyword evidence="5" id="KW-0735">Signal-anchor</keyword>
<evidence type="ECO:0000256" key="6">
    <source>
        <dbReference type="ARBA" id="ARBA00022989"/>
    </source>
</evidence>
<organism evidence="11 12">
    <name type="scientific">Miscanthus lutarioriparius</name>
    <dbReference type="NCBI Taxonomy" id="422564"/>
    <lineage>
        <taxon>Eukaryota</taxon>
        <taxon>Viridiplantae</taxon>
        <taxon>Streptophyta</taxon>
        <taxon>Embryophyta</taxon>
        <taxon>Tracheophyta</taxon>
        <taxon>Spermatophyta</taxon>
        <taxon>Magnoliopsida</taxon>
        <taxon>Liliopsida</taxon>
        <taxon>Poales</taxon>
        <taxon>Poaceae</taxon>
        <taxon>PACMAD clade</taxon>
        <taxon>Panicoideae</taxon>
        <taxon>Andropogonodae</taxon>
        <taxon>Andropogoneae</taxon>
        <taxon>Saccharinae</taxon>
        <taxon>Miscanthus</taxon>
    </lineage>
</organism>
<keyword evidence="8" id="KW-0472">Membrane</keyword>
<evidence type="ECO:0000256" key="8">
    <source>
        <dbReference type="ARBA" id="ARBA00023136"/>
    </source>
</evidence>
<dbReference type="AlphaFoldDB" id="A0A811N8E8"/>
<feature type="domain" description="Trichome birefringence-like C-terminal" evidence="9">
    <location>
        <begin position="107"/>
        <end position="183"/>
    </location>
</feature>
<evidence type="ECO:0000256" key="1">
    <source>
        <dbReference type="ARBA" id="ARBA00004323"/>
    </source>
</evidence>
<dbReference type="Pfam" id="PF14416">
    <property type="entry name" value="PMR5N"/>
    <property type="match status" value="1"/>
</dbReference>
<dbReference type="PANTHER" id="PTHR32285">
    <property type="entry name" value="PROTEIN TRICHOME BIREFRINGENCE-LIKE 9-RELATED"/>
    <property type="match status" value="1"/>
</dbReference>
<keyword evidence="6" id="KW-1133">Transmembrane helix</keyword>
<dbReference type="OrthoDB" id="630188at2759"/>
<comment type="subcellular location">
    <subcellularLocation>
        <location evidence="1">Golgi apparatus membrane</location>
        <topology evidence="1">Single-pass type II membrane protein</topology>
    </subcellularLocation>
</comment>
<feature type="domain" description="Trichome birefringence-like N-terminal" evidence="10">
    <location>
        <begin position="53"/>
        <end position="105"/>
    </location>
</feature>
<evidence type="ECO:0000256" key="2">
    <source>
        <dbReference type="ARBA" id="ARBA00007727"/>
    </source>
</evidence>
<evidence type="ECO:0000259" key="9">
    <source>
        <dbReference type="Pfam" id="PF13839"/>
    </source>
</evidence>
<evidence type="ECO:0000256" key="5">
    <source>
        <dbReference type="ARBA" id="ARBA00022968"/>
    </source>
</evidence>
<dbReference type="EMBL" id="CAJGYO010000003">
    <property type="protein sequence ID" value="CAD6219526.1"/>
    <property type="molecule type" value="Genomic_DNA"/>
</dbReference>
<evidence type="ECO:0000256" key="4">
    <source>
        <dbReference type="ARBA" id="ARBA00022692"/>
    </source>
</evidence>
<dbReference type="InterPro" id="IPR025846">
    <property type="entry name" value="TBL_N"/>
</dbReference>
<evidence type="ECO:0008006" key="13">
    <source>
        <dbReference type="Google" id="ProtNLM"/>
    </source>
</evidence>
<dbReference type="InterPro" id="IPR029962">
    <property type="entry name" value="TBL"/>
</dbReference>
<accession>A0A811N8E8</accession>
<protein>
    <recommendedName>
        <fullName evidence="13">Trichome birefringence-like N-terminal domain-containing protein</fullName>
    </recommendedName>
</protein>
<dbReference type="InterPro" id="IPR026057">
    <property type="entry name" value="TBL_C"/>
</dbReference>
<sequence>MGASTPRHHSSSPFQQSLLSRRIITFALYALGPKIAAAAGAAGGAARKIAAPRCDYSDGAWERSEAGPLYNGTSCGETIKAAQNCEAHGRPDTGYLRWRWRPRGCALPPFDPAEFLRLVRGRHVAFVGDSLARNQCESLVCLLSSAFPAQLVRGAGGGDGDGDGDELRKFRRWAFLSHNATLSPNERWAAEVPGIDVVVLSAGHWFLHSALFYDRGAVVGCHHCPEPNRTETGFFGAFRLAVRGALREVVLRGARAQRRQGGSGAPKLAVLTTFSPAHFEGDWDSPTACARTEPYAPGERAMEYMDGEMLRAGAEEVAAAAADARARGAGLTVEALQVTRMAGLRADGHPGAYMHPFPFAGGARERVPNDCVHWCLPGPIDTWNEILLQIVKRWADGVDADASSSSSP</sequence>
<evidence type="ECO:0000256" key="3">
    <source>
        <dbReference type="ARBA" id="ARBA00022679"/>
    </source>
</evidence>
<evidence type="ECO:0000313" key="11">
    <source>
        <dbReference type="EMBL" id="CAD6219526.1"/>
    </source>
</evidence>
<evidence type="ECO:0000259" key="10">
    <source>
        <dbReference type="Pfam" id="PF14416"/>
    </source>
</evidence>
<dbReference type="GO" id="GO:1990538">
    <property type="term" value="F:xylan O-acetyltransferase activity"/>
    <property type="evidence" value="ECO:0007669"/>
    <property type="project" value="UniProtKB-ARBA"/>
</dbReference>
<dbReference type="PANTHER" id="PTHR32285:SF57">
    <property type="entry name" value="XYLOGLUCAN O-ACETYLTRANSFERASE 1"/>
    <property type="match status" value="1"/>
</dbReference>
<reference evidence="11" key="1">
    <citation type="submission" date="2020-10" db="EMBL/GenBank/DDBJ databases">
        <authorList>
            <person name="Han B."/>
            <person name="Lu T."/>
            <person name="Zhao Q."/>
            <person name="Huang X."/>
            <person name="Zhao Y."/>
        </authorList>
    </citation>
    <scope>NUCLEOTIDE SEQUENCE</scope>
</reference>
<dbReference type="Proteomes" id="UP000604825">
    <property type="component" value="Unassembled WGS sequence"/>
</dbReference>
<comment type="caution">
    <text evidence="11">The sequence shown here is derived from an EMBL/GenBank/DDBJ whole genome shotgun (WGS) entry which is preliminary data.</text>
</comment>
<comment type="similarity">
    <text evidence="2">Belongs to the PC-esterase family. TBL subfamily.</text>
</comment>
<name>A0A811N8E8_9POAL</name>
<gene>
    <name evidence="11" type="ORF">NCGR_LOCUS13164</name>
</gene>
<keyword evidence="12" id="KW-1185">Reference proteome</keyword>
<evidence type="ECO:0000313" key="12">
    <source>
        <dbReference type="Proteomes" id="UP000604825"/>
    </source>
</evidence>
<feature type="domain" description="Trichome birefringence-like C-terminal" evidence="9">
    <location>
        <begin position="184"/>
        <end position="389"/>
    </location>
</feature>
<keyword evidence="7" id="KW-0333">Golgi apparatus</keyword>
<dbReference type="GO" id="GO:0000139">
    <property type="term" value="C:Golgi membrane"/>
    <property type="evidence" value="ECO:0007669"/>
    <property type="project" value="UniProtKB-SubCell"/>
</dbReference>
<keyword evidence="3" id="KW-0808">Transferase</keyword>
<proteinExistence type="inferred from homology"/>
<keyword evidence="4" id="KW-0812">Transmembrane</keyword>
<dbReference type="Pfam" id="PF13839">
    <property type="entry name" value="PC-Esterase"/>
    <property type="match status" value="2"/>
</dbReference>
<evidence type="ECO:0000256" key="7">
    <source>
        <dbReference type="ARBA" id="ARBA00023034"/>
    </source>
</evidence>